<organism evidence="2 3">
    <name type="scientific">Steinernema carpocapsae</name>
    <name type="common">Entomopathogenic nematode</name>
    <dbReference type="NCBI Taxonomy" id="34508"/>
    <lineage>
        <taxon>Eukaryota</taxon>
        <taxon>Metazoa</taxon>
        <taxon>Ecdysozoa</taxon>
        <taxon>Nematoda</taxon>
        <taxon>Chromadorea</taxon>
        <taxon>Rhabditida</taxon>
        <taxon>Tylenchina</taxon>
        <taxon>Panagrolaimomorpha</taxon>
        <taxon>Strongyloidoidea</taxon>
        <taxon>Steinernematidae</taxon>
        <taxon>Steinernema</taxon>
    </lineage>
</organism>
<proteinExistence type="predicted"/>
<dbReference type="AlphaFoldDB" id="A0A4U5LPK9"/>
<evidence type="ECO:0000313" key="2">
    <source>
        <dbReference type="EMBL" id="TKR57867.1"/>
    </source>
</evidence>
<gene>
    <name evidence="2" type="ORF">L596_030512</name>
</gene>
<dbReference type="OrthoDB" id="10539390at2759"/>
<keyword evidence="1" id="KW-0812">Transmembrane</keyword>
<keyword evidence="1" id="KW-1133">Transmembrane helix</keyword>
<comment type="caution">
    <text evidence="2">The sequence shown here is derived from an EMBL/GenBank/DDBJ whole genome shotgun (WGS) entry which is preliminary data.</text>
</comment>
<feature type="transmembrane region" description="Helical" evidence="1">
    <location>
        <begin position="179"/>
        <end position="200"/>
    </location>
</feature>
<dbReference type="SUPFAM" id="SSF81321">
    <property type="entry name" value="Family A G protein-coupled receptor-like"/>
    <property type="match status" value="1"/>
</dbReference>
<reference evidence="2 3" key="2">
    <citation type="journal article" date="2019" name="G3 (Bethesda)">
        <title>Hybrid Assembly of the Genome of the Entomopathogenic Nematode Steinernema carpocapsae Identifies the X-Chromosome.</title>
        <authorList>
            <person name="Serra L."/>
            <person name="Macchietto M."/>
            <person name="Macias-Munoz A."/>
            <person name="McGill C.J."/>
            <person name="Rodriguez I.M."/>
            <person name="Rodriguez B."/>
            <person name="Murad R."/>
            <person name="Mortazavi A."/>
        </authorList>
    </citation>
    <scope>NUCLEOTIDE SEQUENCE [LARGE SCALE GENOMIC DNA]</scope>
    <source>
        <strain evidence="2 3">ALL</strain>
    </source>
</reference>
<evidence type="ECO:0000256" key="1">
    <source>
        <dbReference type="SAM" id="Phobius"/>
    </source>
</evidence>
<sequence length="223" mass="25425">MSITNSDFNDHLNRILGAILQAGWFLYIGLSLSLALDRLLYFVVSRNFYIVTVAVLVLSWLISLGFLVAFLTPGYSFGYCCTNQYLRWFYSHESGAQFLKNIEVYLDFVVLSLVLVVYICVFGCLLKLRSKGSGFVASQSLKVEVRILFVSIATFIYEGTYVLWFFWGSTFLSDNSYTHVITTALWIIDCGFFSFATIGLNTSVRKRIKTLVQPRKTTTVTRF</sequence>
<feature type="transmembrane region" description="Helical" evidence="1">
    <location>
        <begin position="48"/>
        <end position="70"/>
    </location>
</feature>
<feature type="transmembrane region" description="Helical" evidence="1">
    <location>
        <begin position="15"/>
        <end position="36"/>
    </location>
</feature>
<protein>
    <recommendedName>
        <fullName evidence="4">7TM GPCR serpentine receptor class x (Srx) domain-containing protein</fullName>
    </recommendedName>
</protein>
<keyword evidence="1" id="KW-0472">Membrane</keyword>
<evidence type="ECO:0008006" key="4">
    <source>
        <dbReference type="Google" id="ProtNLM"/>
    </source>
</evidence>
<keyword evidence="3" id="KW-1185">Reference proteome</keyword>
<feature type="transmembrane region" description="Helical" evidence="1">
    <location>
        <begin position="104"/>
        <end position="126"/>
    </location>
</feature>
<dbReference type="EMBL" id="AZBU02000014">
    <property type="protein sequence ID" value="TKR57867.1"/>
    <property type="molecule type" value="Genomic_DNA"/>
</dbReference>
<accession>A0A4U5LPK9</accession>
<dbReference type="Proteomes" id="UP000298663">
    <property type="component" value="Unassembled WGS sequence"/>
</dbReference>
<feature type="transmembrane region" description="Helical" evidence="1">
    <location>
        <begin position="147"/>
        <end position="167"/>
    </location>
</feature>
<evidence type="ECO:0000313" key="3">
    <source>
        <dbReference type="Proteomes" id="UP000298663"/>
    </source>
</evidence>
<name>A0A4U5LPK9_STECR</name>
<reference evidence="2 3" key="1">
    <citation type="journal article" date="2015" name="Genome Biol.">
        <title>Comparative genomics of Steinernema reveals deeply conserved gene regulatory networks.</title>
        <authorList>
            <person name="Dillman A.R."/>
            <person name="Macchietto M."/>
            <person name="Porter C.F."/>
            <person name="Rogers A."/>
            <person name="Williams B."/>
            <person name="Antoshechkin I."/>
            <person name="Lee M.M."/>
            <person name="Goodwin Z."/>
            <person name="Lu X."/>
            <person name="Lewis E.E."/>
            <person name="Goodrich-Blair H."/>
            <person name="Stock S.P."/>
            <person name="Adams B.J."/>
            <person name="Sternberg P.W."/>
            <person name="Mortazavi A."/>
        </authorList>
    </citation>
    <scope>NUCLEOTIDE SEQUENCE [LARGE SCALE GENOMIC DNA]</scope>
    <source>
        <strain evidence="2 3">ALL</strain>
    </source>
</reference>